<organism evidence="2 3">
    <name type="scientific">Nicotiana attenuata</name>
    <name type="common">Coyote tobacco</name>
    <dbReference type="NCBI Taxonomy" id="49451"/>
    <lineage>
        <taxon>Eukaryota</taxon>
        <taxon>Viridiplantae</taxon>
        <taxon>Streptophyta</taxon>
        <taxon>Embryophyta</taxon>
        <taxon>Tracheophyta</taxon>
        <taxon>Spermatophyta</taxon>
        <taxon>Magnoliopsida</taxon>
        <taxon>eudicotyledons</taxon>
        <taxon>Gunneridae</taxon>
        <taxon>Pentapetalae</taxon>
        <taxon>asterids</taxon>
        <taxon>lamiids</taxon>
        <taxon>Solanales</taxon>
        <taxon>Solanaceae</taxon>
        <taxon>Nicotianoideae</taxon>
        <taxon>Nicotianeae</taxon>
        <taxon>Nicotiana</taxon>
    </lineage>
</organism>
<proteinExistence type="predicted"/>
<evidence type="ECO:0000313" key="2">
    <source>
        <dbReference type="EMBL" id="OIT28028.1"/>
    </source>
</evidence>
<feature type="compositionally biased region" description="Polar residues" evidence="1">
    <location>
        <begin position="19"/>
        <end position="39"/>
    </location>
</feature>
<gene>
    <name evidence="2" type="ORF">A4A49_60246</name>
</gene>
<comment type="caution">
    <text evidence="2">The sequence shown here is derived from an EMBL/GenBank/DDBJ whole genome shotgun (WGS) entry which is preliminary data.</text>
</comment>
<dbReference type="Gramene" id="OIT28028">
    <property type="protein sequence ID" value="OIT28028"/>
    <property type="gene ID" value="A4A49_60246"/>
</dbReference>
<protein>
    <submittedName>
        <fullName evidence="2">Uncharacterized protein</fullName>
    </submittedName>
</protein>
<dbReference type="AlphaFoldDB" id="A0A1J6KH82"/>
<dbReference type="Proteomes" id="UP000187609">
    <property type="component" value="Unassembled WGS sequence"/>
</dbReference>
<evidence type="ECO:0000313" key="3">
    <source>
        <dbReference type="Proteomes" id="UP000187609"/>
    </source>
</evidence>
<evidence type="ECO:0000256" key="1">
    <source>
        <dbReference type="SAM" id="MobiDB-lite"/>
    </source>
</evidence>
<reference evidence="2" key="1">
    <citation type="submission" date="2016-11" db="EMBL/GenBank/DDBJ databases">
        <title>The genome of Nicotiana attenuata.</title>
        <authorList>
            <person name="Xu S."/>
            <person name="Brockmoeller T."/>
            <person name="Gaquerel E."/>
            <person name="Navarro A."/>
            <person name="Kuhl H."/>
            <person name="Gase K."/>
            <person name="Ling Z."/>
            <person name="Zhou W."/>
            <person name="Kreitzer C."/>
            <person name="Stanke M."/>
            <person name="Tang H."/>
            <person name="Lyons E."/>
            <person name="Pandey P."/>
            <person name="Pandey S.P."/>
            <person name="Timmermann B."/>
            <person name="Baldwin I.T."/>
        </authorList>
    </citation>
    <scope>NUCLEOTIDE SEQUENCE [LARGE SCALE GENOMIC DNA]</scope>
    <source>
        <strain evidence="2">UT</strain>
    </source>
</reference>
<keyword evidence="3" id="KW-1185">Reference proteome</keyword>
<feature type="region of interest" description="Disordered" evidence="1">
    <location>
        <begin position="88"/>
        <end position="117"/>
    </location>
</feature>
<feature type="non-terminal residue" evidence="2">
    <location>
        <position position="200"/>
    </location>
</feature>
<name>A0A1J6KH82_NICAT</name>
<feature type="region of interest" description="Disordered" evidence="1">
    <location>
        <begin position="175"/>
        <end position="200"/>
    </location>
</feature>
<dbReference type="EMBL" id="MJEQ01002195">
    <property type="protein sequence ID" value="OIT28028.1"/>
    <property type="molecule type" value="Genomic_DNA"/>
</dbReference>
<feature type="region of interest" description="Disordered" evidence="1">
    <location>
        <begin position="19"/>
        <end position="50"/>
    </location>
</feature>
<feature type="compositionally biased region" description="Basic and acidic residues" evidence="1">
    <location>
        <begin position="88"/>
        <end position="104"/>
    </location>
</feature>
<accession>A0A1J6KH82</accession>
<sequence>MAEDQPIIPTIVEKTLEQTLDSSVPSETPLTIPSSTIIENDTPKPDSHSPSITLITLSDNILSPSVENSEIPKIDSFSFLSLEILKERSKDGEQSETRLEERVFEVSADQSTDTPVSDFVAPMESQETEAIENVLAISAEGIVYEVTSAMPESQGEETQPLVGEGTMVLFEQPVLEETTGTPLEGPDPSLEEIGQGSSSQ</sequence>